<dbReference type="InterPro" id="IPR020449">
    <property type="entry name" value="Tscrpt_reg_AraC-type_HTH"/>
</dbReference>
<dbReference type="AlphaFoldDB" id="A0A2U2BC03"/>
<protein>
    <submittedName>
        <fullName evidence="5">AraC family transcriptional regulator</fullName>
    </submittedName>
</protein>
<name>A0A2U2BC03_9BACT</name>
<dbReference type="Proteomes" id="UP000244956">
    <property type="component" value="Unassembled WGS sequence"/>
</dbReference>
<dbReference type="InterPro" id="IPR018060">
    <property type="entry name" value="HTH_AraC"/>
</dbReference>
<dbReference type="EMBL" id="QEWP01000002">
    <property type="protein sequence ID" value="PWE00596.1"/>
    <property type="molecule type" value="Genomic_DNA"/>
</dbReference>
<evidence type="ECO:0000313" key="5">
    <source>
        <dbReference type="EMBL" id="PWE00596.1"/>
    </source>
</evidence>
<evidence type="ECO:0000256" key="2">
    <source>
        <dbReference type="ARBA" id="ARBA00023125"/>
    </source>
</evidence>
<dbReference type="SMART" id="SM00342">
    <property type="entry name" value="HTH_ARAC"/>
    <property type="match status" value="1"/>
</dbReference>
<dbReference type="InterPro" id="IPR003313">
    <property type="entry name" value="AraC-bd"/>
</dbReference>
<dbReference type="Gene3D" id="2.60.120.10">
    <property type="entry name" value="Jelly Rolls"/>
    <property type="match status" value="1"/>
</dbReference>
<dbReference type="GO" id="GO:0043565">
    <property type="term" value="F:sequence-specific DNA binding"/>
    <property type="evidence" value="ECO:0007669"/>
    <property type="project" value="InterPro"/>
</dbReference>
<feature type="domain" description="HTH araC/xylS-type" evidence="4">
    <location>
        <begin position="181"/>
        <end position="279"/>
    </location>
</feature>
<reference evidence="5 6" key="1">
    <citation type="submission" date="2018-05" db="EMBL/GenBank/DDBJ databases">
        <title>Marinilabilia rubrum sp. nov., isolated from saltern sediment.</title>
        <authorList>
            <person name="Zhang R."/>
        </authorList>
    </citation>
    <scope>NUCLEOTIDE SEQUENCE [LARGE SCALE GENOMIC DNA]</scope>
    <source>
        <strain evidence="5 6">WTE16</strain>
    </source>
</reference>
<dbReference type="Pfam" id="PF02311">
    <property type="entry name" value="AraC_binding"/>
    <property type="match status" value="1"/>
</dbReference>
<dbReference type="PRINTS" id="PR00032">
    <property type="entry name" value="HTHARAC"/>
</dbReference>
<dbReference type="InterPro" id="IPR009057">
    <property type="entry name" value="Homeodomain-like_sf"/>
</dbReference>
<dbReference type="PANTHER" id="PTHR43280">
    <property type="entry name" value="ARAC-FAMILY TRANSCRIPTIONAL REGULATOR"/>
    <property type="match status" value="1"/>
</dbReference>
<dbReference type="GO" id="GO:0003700">
    <property type="term" value="F:DNA-binding transcription factor activity"/>
    <property type="evidence" value="ECO:0007669"/>
    <property type="project" value="InterPro"/>
</dbReference>
<comment type="caution">
    <text evidence="5">The sequence shown here is derived from an EMBL/GenBank/DDBJ whole genome shotgun (WGS) entry which is preliminary data.</text>
</comment>
<evidence type="ECO:0000259" key="4">
    <source>
        <dbReference type="PROSITE" id="PS01124"/>
    </source>
</evidence>
<dbReference type="CDD" id="cd06976">
    <property type="entry name" value="cupin_MtlR-like_N"/>
    <property type="match status" value="1"/>
</dbReference>
<evidence type="ECO:0000256" key="3">
    <source>
        <dbReference type="ARBA" id="ARBA00023163"/>
    </source>
</evidence>
<dbReference type="Gene3D" id="1.10.10.60">
    <property type="entry name" value="Homeodomain-like"/>
    <property type="match status" value="2"/>
</dbReference>
<evidence type="ECO:0000256" key="1">
    <source>
        <dbReference type="ARBA" id="ARBA00023015"/>
    </source>
</evidence>
<dbReference type="PANTHER" id="PTHR43280:SF27">
    <property type="entry name" value="TRANSCRIPTIONAL REGULATOR MTLR"/>
    <property type="match status" value="1"/>
</dbReference>
<accession>A0A2U2BC03</accession>
<keyword evidence="1" id="KW-0805">Transcription regulation</keyword>
<dbReference type="PROSITE" id="PS01124">
    <property type="entry name" value="HTH_ARAC_FAMILY_2"/>
    <property type="match status" value="1"/>
</dbReference>
<dbReference type="InterPro" id="IPR011051">
    <property type="entry name" value="RmlC_Cupin_sf"/>
</dbReference>
<keyword evidence="3" id="KW-0804">Transcription</keyword>
<dbReference type="SUPFAM" id="SSF46689">
    <property type="entry name" value="Homeodomain-like"/>
    <property type="match status" value="2"/>
</dbReference>
<organism evidence="5 6">
    <name type="scientific">Marinilabilia rubra</name>
    <dbReference type="NCBI Taxonomy" id="2162893"/>
    <lineage>
        <taxon>Bacteria</taxon>
        <taxon>Pseudomonadati</taxon>
        <taxon>Bacteroidota</taxon>
        <taxon>Bacteroidia</taxon>
        <taxon>Marinilabiliales</taxon>
        <taxon>Marinilabiliaceae</taxon>
        <taxon>Marinilabilia</taxon>
    </lineage>
</organism>
<evidence type="ECO:0000313" key="6">
    <source>
        <dbReference type="Proteomes" id="UP000244956"/>
    </source>
</evidence>
<gene>
    <name evidence="5" type="ORF">DDZ16_03075</name>
</gene>
<keyword evidence="6" id="KW-1185">Reference proteome</keyword>
<dbReference type="SUPFAM" id="SSF51182">
    <property type="entry name" value="RmlC-like cupins"/>
    <property type="match status" value="1"/>
</dbReference>
<proteinExistence type="predicted"/>
<dbReference type="InterPro" id="IPR014710">
    <property type="entry name" value="RmlC-like_jellyroll"/>
</dbReference>
<dbReference type="Pfam" id="PF12833">
    <property type="entry name" value="HTH_18"/>
    <property type="match status" value="1"/>
</dbReference>
<sequence>MSKIFYMKPSYEKIDKNKNSSFKVIEHKNQQEYRPYHFHPEFEIVIITRGEGKRFVGDHIGFFKKNDLVLVGENLPHCWIQNNEIDAVVIQFSKELFFDRIGDLVEFKEVTRLLSQADNGVFFGELSDSLKKKLKKILELEGFERFICLLQILNDLAHSSKFEVLSSFSFKNQQLLKRRIDKVLNYIYQNMSNELDVNVAAEILNMNVSAFCHYFKKSTNRTFSSFVNQIRIGYAGKLLIETDKNVSEIAFESGYNSLSNFNKRFRELKGISPNEYRKKYVI</sequence>
<keyword evidence="2" id="KW-0238">DNA-binding</keyword>